<evidence type="ECO:0000313" key="3">
    <source>
        <dbReference type="EMBL" id="TDK60906.1"/>
    </source>
</evidence>
<dbReference type="EMBL" id="SMYO01000006">
    <property type="protein sequence ID" value="TDK60906.1"/>
    <property type="molecule type" value="Genomic_DNA"/>
</dbReference>
<dbReference type="InterPro" id="IPR012914">
    <property type="entry name" value="PucR_dom"/>
</dbReference>
<feature type="domain" description="PucR C-terminal helix-turn-helix" evidence="2">
    <location>
        <begin position="463"/>
        <end position="519"/>
    </location>
</feature>
<dbReference type="Gene3D" id="1.10.10.2840">
    <property type="entry name" value="PucR C-terminal helix-turn-helix domain"/>
    <property type="match status" value="1"/>
</dbReference>
<organism evidence="3 4">
    <name type="scientific">Bacillus salipaludis</name>
    <dbReference type="NCBI Taxonomy" id="2547811"/>
    <lineage>
        <taxon>Bacteria</taxon>
        <taxon>Bacillati</taxon>
        <taxon>Bacillota</taxon>
        <taxon>Bacilli</taxon>
        <taxon>Bacillales</taxon>
        <taxon>Bacillaceae</taxon>
        <taxon>Bacillus</taxon>
    </lineage>
</organism>
<evidence type="ECO:0000259" key="1">
    <source>
        <dbReference type="Pfam" id="PF07905"/>
    </source>
</evidence>
<reference evidence="3 4" key="1">
    <citation type="submission" date="2019-03" db="EMBL/GenBank/DDBJ databases">
        <title>Bacillus niacini sp. nov. a Nicotinate-Metabolizing Mesophile Isolated from Soil.</title>
        <authorList>
            <person name="Zhang G."/>
        </authorList>
    </citation>
    <scope>NUCLEOTIDE SEQUENCE [LARGE SCALE GENOMIC DNA]</scope>
    <source>
        <strain evidence="3 4">WN066</strain>
    </source>
</reference>
<dbReference type="InterPro" id="IPR042070">
    <property type="entry name" value="PucR_C-HTH_sf"/>
</dbReference>
<evidence type="ECO:0000259" key="2">
    <source>
        <dbReference type="Pfam" id="PF13556"/>
    </source>
</evidence>
<evidence type="ECO:0000313" key="4">
    <source>
        <dbReference type="Proteomes" id="UP000295132"/>
    </source>
</evidence>
<feature type="domain" description="Purine catabolism PurC-like" evidence="1">
    <location>
        <begin position="11"/>
        <end position="128"/>
    </location>
</feature>
<gene>
    <name evidence="3" type="ORF">E2K98_14405</name>
</gene>
<accession>A0A4R5VR78</accession>
<sequence length="537" mass="62853">MKENFQLKVSDILQRKHFENAMVVAGAEGLHHIVKWVHVVEVKNIRNLLSGQELILSTGVAWQEDHLFFTMVEQLIENQAAGLCIELGTYLTEIPSEVIEIANQHHFPIIAFQQEVPFVEITQDIHSLMINQQYRMISDLENYSQSLNKRLLSIETYEDILQFIFSSLDVQIIFRLRNQEYEFVPEINGNDQKALIKELEGAKAGINRQFAYAPIYLFGQEYAELYLFSPELPISEFDLLILDRTATALAQHLLRDLYVEEKKRVEEFEWLQGWLDGEHSEEGINEYLLEQGFKPKTSDAVVLIAKVSALKEKSSQDVTYLKLLFRSVFEQNGFAVFSVEKRNSLVFILLNNRTKKNLKERIKKAIESIHESEFMKKQNTAKMFIGTGKFVESLCKLHKSYFTAKETVRIHQEMTKKELYTFYEDLHLYRLISQINKHIDLQELVLEYLQPVIQYDQKYNGKLLETLKAYLECNGSKQETSNRLFIVRQTLYHRLQKLENLLGPDFMEHEKRVAIEFMILVNDYLAPSGQKKEFKAR</sequence>
<dbReference type="RefSeq" id="WP_133335211.1">
    <property type="nucleotide sequence ID" value="NZ_SMYO01000006.1"/>
</dbReference>
<dbReference type="Proteomes" id="UP000295132">
    <property type="component" value="Unassembled WGS sequence"/>
</dbReference>
<proteinExistence type="predicted"/>
<dbReference type="InterPro" id="IPR051448">
    <property type="entry name" value="CdaR-like_regulators"/>
</dbReference>
<dbReference type="PANTHER" id="PTHR33744">
    <property type="entry name" value="CARBOHYDRATE DIACID REGULATOR"/>
    <property type="match status" value="1"/>
</dbReference>
<dbReference type="AlphaFoldDB" id="A0A4R5VR78"/>
<comment type="caution">
    <text evidence="3">The sequence shown here is derived from an EMBL/GenBank/DDBJ whole genome shotgun (WGS) entry which is preliminary data.</text>
</comment>
<dbReference type="PANTHER" id="PTHR33744:SF1">
    <property type="entry name" value="DNA-BINDING TRANSCRIPTIONAL ACTIVATOR ADER"/>
    <property type="match status" value="1"/>
</dbReference>
<name>A0A4R5VR78_9BACI</name>
<dbReference type="InterPro" id="IPR025736">
    <property type="entry name" value="PucR_C-HTH_dom"/>
</dbReference>
<dbReference type="Pfam" id="PF13556">
    <property type="entry name" value="HTH_30"/>
    <property type="match status" value="1"/>
</dbReference>
<dbReference type="Pfam" id="PF07905">
    <property type="entry name" value="PucR"/>
    <property type="match status" value="1"/>
</dbReference>
<protein>
    <submittedName>
        <fullName evidence="3">PucR family transcriptional regulator</fullName>
    </submittedName>
</protein>